<proteinExistence type="predicted"/>
<organism evidence="1 2">
    <name type="scientific">Mya arenaria</name>
    <name type="common">Soft-shell clam</name>
    <dbReference type="NCBI Taxonomy" id="6604"/>
    <lineage>
        <taxon>Eukaryota</taxon>
        <taxon>Metazoa</taxon>
        <taxon>Spiralia</taxon>
        <taxon>Lophotrochozoa</taxon>
        <taxon>Mollusca</taxon>
        <taxon>Bivalvia</taxon>
        <taxon>Autobranchia</taxon>
        <taxon>Heteroconchia</taxon>
        <taxon>Euheterodonta</taxon>
        <taxon>Imparidentia</taxon>
        <taxon>Neoheterodontei</taxon>
        <taxon>Myida</taxon>
        <taxon>Myoidea</taxon>
        <taxon>Myidae</taxon>
        <taxon>Mya</taxon>
    </lineage>
</organism>
<accession>A0ABY7E2C3</accession>
<name>A0ABY7E2C3_MYAAR</name>
<keyword evidence="2" id="KW-1185">Reference proteome</keyword>
<protein>
    <submittedName>
        <fullName evidence="1">Uncharacterized protein</fullName>
    </submittedName>
</protein>
<evidence type="ECO:0000313" key="2">
    <source>
        <dbReference type="Proteomes" id="UP001164746"/>
    </source>
</evidence>
<reference evidence="1" key="1">
    <citation type="submission" date="2022-11" db="EMBL/GenBank/DDBJ databases">
        <title>Centuries of genome instability and evolution in soft-shell clam transmissible cancer (bioRxiv).</title>
        <authorList>
            <person name="Hart S.F.M."/>
            <person name="Yonemitsu M.A."/>
            <person name="Giersch R.M."/>
            <person name="Beal B.F."/>
            <person name="Arriagada G."/>
            <person name="Davis B.W."/>
            <person name="Ostrander E.A."/>
            <person name="Goff S.P."/>
            <person name="Metzger M.J."/>
        </authorList>
    </citation>
    <scope>NUCLEOTIDE SEQUENCE</scope>
    <source>
        <strain evidence="1">MELC-2E11</strain>
        <tissue evidence="1">Siphon/mantle</tissue>
    </source>
</reference>
<dbReference type="PANTHER" id="PTHR46880">
    <property type="entry name" value="RAS-ASSOCIATING DOMAIN-CONTAINING PROTEIN"/>
    <property type="match status" value="1"/>
</dbReference>
<dbReference type="EMBL" id="CP111015">
    <property type="protein sequence ID" value="WAR03077.1"/>
    <property type="molecule type" value="Genomic_DNA"/>
</dbReference>
<gene>
    <name evidence="1" type="ORF">MAR_009635</name>
</gene>
<sequence>MDGSTDVAGDEQETVYIRTAVNGADTERFLSIGKLVAMVSDGASNMMGVRSGLSTLLKEQVNSEIKSYKNKQGLKTSIEAMGKGVYPTKVTGTRWLPHLYRGIGAMLRTYNALEAHFSTASHGNPREGLLKLFIDKQLLAFALLILDALEPAMRLSLKLQKPCVTLSESLCWVESTMELMSDKQEKTCEAINQLLVSGKYERITLKGTTAAMKYADTILQEYGNEQVRLVYQHFENTLRQVVPAITVEGLLTEWNTSCHTKSYFLEYCLQ</sequence>
<dbReference type="PANTHER" id="PTHR46880:SF9">
    <property type="entry name" value="ZINC FINGER PROTEIN 862"/>
    <property type="match status" value="1"/>
</dbReference>
<evidence type="ECO:0000313" key="1">
    <source>
        <dbReference type="EMBL" id="WAR03077.1"/>
    </source>
</evidence>
<dbReference type="Proteomes" id="UP001164746">
    <property type="component" value="Chromosome 4"/>
</dbReference>